<dbReference type="EMBL" id="JAGRRH010000009">
    <property type="protein sequence ID" value="KAG7364269.1"/>
    <property type="molecule type" value="Genomic_DNA"/>
</dbReference>
<keyword evidence="3" id="KW-1185">Reference proteome</keyword>
<evidence type="ECO:0000313" key="3">
    <source>
        <dbReference type="Proteomes" id="UP000693970"/>
    </source>
</evidence>
<reference evidence="2" key="2">
    <citation type="submission" date="2021-04" db="EMBL/GenBank/DDBJ databases">
        <authorList>
            <person name="Podell S."/>
        </authorList>
    </citation>
    <scope>NUCLEOTIDE SEQUENCE</scope>
    <source>
        <strain evidence="2">Hildebrandi</strain>
    </source>
</reference>
<comment type="caution">
    <text evidence="2">The sequence shown here is derived from an EMBL/GenBank/DDBJ whole genome shotgun (WGS) entry which is preliminary data.</text>
</comment>
<feature type="signal peptide" evidence="1">
    <location>
        <begin position="1"/>
        <end position="25"/>
    </location>
</feature>
<reference evidence="2" key="1">
    <citation type="journal article" date="2021" name="Sci. Rep.">
        <title>Diploid genomic architecture of Nitzschia inconspicua, an elite biomass production diatom.</title>
        <authorList>
            <person name="Oliver A."/>
            <person name="Podell S."/>
            <person name="Pinowska A."/>
            <person name="Traller J.C."/>
            <person name="Smith S.R."/>
            <person name="McClure R."/>
            <person name="Beliaev A."/>
            <person name="Bohutskyi P."/>
            <person name="Hill E.A."/>
            <person name="Rabines A."/>
            <person name="Zheng H."/>
            <person name="Allen L.Z."/>
            <person name="Kuo A."/>
            <person name="Grigoriev I.V."/>
            <person name="Allen A.E."/>
            <person name="Hazlebeck D."/>
            <person name="Allen E.E."/>
        </authorList>
    </citation>
    <scope>NUCLEOTIDE SEQUENCE</scope>
    <source>
        <strain evidence="2">Hildebrandi</strain>
    </source>
</reference>
<dbReference type="Proteomes" id="UP000693970">
    <property type="component" value="Unassembled WGS sequence"/>
</dbReference>
<proteinExistence type="predicted"/>
<dbReference type="OrthoDB" id="51039at2759"/>
<evidence type="ECO:0000256" key="1">
    <source>
        <dbReference type="SAM" id="SignalP"/>
    </source>
</evidence>
<keyword evidence="1" id="KW-0732">Signal</keyword>
<dbReference type="AlphaFoldDB" id="A0A9K3LLY7"/>
<name>A0A9K3LLY7_9STRA</name>
<accession>A0A9K3LLY7</accession>
<sequence>MKFSSGCWIFLFLIVLLRLSGVTSASRKSTVVSSRRVSRGRCRRIYASISSDIYPLGSFGMVKKGLADNDRTIVRLKKSLGRLVKRVWYNKMRLFHFFVFMYYTRDSIESIATDSWEAERNPDKFFGKRGILQSHERDVVRRRVTSSRTIRKLVGAGYTPRLVWLYGVMLRGIIHCTALPKIFEPTIGWGAGSVFAARFTYREWLPVIMLGWFGSTYYWKTLFGVDGPPNPADASFDGFPITIHKVQL</sequence>
<evidence type="ECO:0000313" key="2">
    <source>
        <dbReference type="EMBL" id="KAG7364269.1"/>
    </source>
</evidence>
<feature type="chain" id="PRO_5039919777" evidence="1">
    <location>
        <begin position="26"/>
        <end position="248"/>
    </location>
</feature>
<organism evidence="2 3">
    <name type="scientific">Nitzschia inconspicua</name>
    <dbReference type="NCBI Taxonomy" id="303405"/>
    <lineage>
        <taxon>Eukaryota</taxon>
        <taxon>Sar</taxon>
        <taxon>Stramenopiles</taxon>
        <taxon>Ochrophyta</taxon>
        <taxon>Bacillariophyta</taxon>
        <taxon>Bacillariophyceae</taxon>
        <taxon>Bacillariophycidae</taxon>
        <taxon>Bacillariales</taxon>
        <taxon>Bacillariaceae</taxon>
        <taxon>Nitzschia</taxon>
    </lineage>
</organism>
<protein>
    <submittedName>
        <fullName evidence="2">Uncharacterized protein</fullName>
    </submittedName>
</protein>
<gene>
    <name evidence="2" type="ORF">IV203_037471</name>
</gene>